<evidence type="ECO:0000313" key="3">
    <source>
        <dbReference type="Proteomes" id="UP000578077"/>
    </source>
</evidence>
<dbReference type="AlphaFoldDB" id="A0A841DYY7"/>
<dbReference type="Pfam" id="PF10861">
    <property type="entry name" value="DUF2784"/>
    <property type="match status" value="1"/>
</dbReference>
<keyword evidence="1" id="KW-0472">Membrane</keyword>
<evidence type="ECO:0000313" key="2">
    <source>
        <dbReference type="EMBL" id="MBB5996687.1"/>
    </source>
</evidence>
<keyword evidence="3" id="KW-1185">Reference proteome</keyword>
<feature type="transmembrane region" description="Helical" evidence="1">
    <location>
        <begin position="12"/>
        <end position="31"/>
    </location>
</feature>
<accession>A0A841DYY7</accession>
<gene>
    <name evidence="2" type="ORF">HNR25_000438</name>
</gene>
<dbReference type="Proteomes" id="UP000578077">
    <property type="component" value="Unassembled WGS sequence"/>
</dbReference>
<sequence length="132" mass="14912">MGYRLLADAAMLLHFGFLCYVALGGFLVWRWPRAFWPHLAVCAYALGIIDFEWQCPLTGIEHWARERAGLEGLPAEGFIDHYLTGVVYPERYLAEVQFAVGVVVALSWLVALYLLLRWRRAAGERAGQAGSR</sequence>
<keyword evidence="1" id="KW-0812">Transmembrane</keyword>
<evidence type="ECO:0008006" key="4">
    <source>
        <dbReference type="Google" id="ProtNLM"/>
    </source>
</evidence>
<reference evidence="2 3" key="1">
    <citation type="submission" date="2020-08" db="EMBL/GenBank/DDBJ databases">
        <title>Sequencing the genomes of 1000 actinobacteria strains.</title>
        <authorList>
            <person name="Klenk H.-P."/>
        </authorList>
    </citation>
    <scope>NUCLEOTIDE SEQUENCE [LARGE SCALE GENOMIC DNA]</scope>
    <source>
        <strain evidence="2 3">DSM 44593</strain>
    </source>
</reference>
<organism evidence="2 3">
    <name type="scientific">Streptomonospora salina</name>
    <dbReference type="NCBI Taxonomy" id="104205"/>
    <lineage>
        <taxon>Bacteria</taxon>
        <taxon>Bacillati</taxon>
        <taxon>Actinomycetota</taxon>
        <taxon>Actinomycetes</taxon>
        <taxon>Streptosporangiales</taxon>
        <taxon>Nocardiopsidaceae</taxon>
        <taxon>Streptomonospora</taxon>
    </lineage>
</organism>
<name>A0A841DYY7_9ACTN</name>
<keyword evidence="1" id="KW-1133">Transmembrane helix</keyword>
<evidence type="ECO:0000256" key="1">
    <source>
        <dbReference type="SAM" id="Phobius"/>
    </source>
</evidence>
<dbReference type="RefSeq" id="WP_184632994.1">
    <property type="nucleotide sequence ID" value="NZ_BAABKT010000025.1"/>
</dbReference>
<dbReference type="InterPro" id="IPR021218">
    <property type="entry name" value="DUF2784"/>
</dbReference>
<proteinExistence type="predicted"/>
<feature type="transmembrane region" description="Helical" evidence="1">
    <location>
        <begin position="96"/>
        <end position="116"/>
    </location>
</feature>
<dbReference type="EMBL" id="JACHLY010000001">
    <property type="protein sequence ID" value="MBB5996687.1"/>
    <property type="molecule type" value="Genomic_DNA"/>
</dbReference>
<comment type="caution">
    <text evidence="2">The sequence shown here is derived from an EMBL/GenBank/DDBJ whole genome shotgun (WGS) entry which is preliminary data.</text>
</comment>
<protein>
    <recommendedName>
        <fullName evidence="4">DUF2784 domain-containing protein</fullName>
    </recommendedName>
</protein>